<accession>A0ABX1S3U8</accession>
<organism evidence="2 3">
    <name type="scientific">Flavivirga algicola</name>
    <dbReference type="NCBI Taxonomy" id="2729136"/>
    <lineage>
        <taxon>Bacteria</taxon>
        <taxon>Pseudomonadati</taxon>
        <taxon>Bacteroidota</taxon>
        <taxon>Flavobacteriia</taxon>
        <taxon>Flavobacteriales</taxon>
        <taxon>Flavobacteriaceae</taxon>
        <taxon>Flavivirga</taxon>
    </lineage>
</organism>
<reference evidence="2 3" key="1">
    <citation type="submission" date="2020-04" db="EMBL/GenBank/DDBJ databases">
        <title>A Flavivirga sp. nov.</title>
        <authorList>
            <person name="Sun X."/>
        </authorList>
    </citation>
    <scope>NUCLEOTIDE SEQUENCE [LARGE SCALE GENOMIC DNA]</scope>
    <source>
        <strain evidence="2 3">Y03</strain>
    </source>
</reference>
<feature type="signal peptide" evidence="1">
    <location>
        <begin position="1"/>
        <end position="28"/>
    </location>
</feature>
<name>A0ABX1S3U8_9FLAO</name>
<evidence type="ECO:0000256" key="1">
    <source>
        <dbReference type="SAM" id="SignalP"/>
    </source>
</evidence>
<evidence type="ECO:0000313" key="2">
    <source>
        <dbReference type="EMBL" id="NMH89568.1"/>
    </source>
</evidence>
<protein>
    <submittedName>
        <fullName evidence="2">Uncharacterized protein</fullName>
    </submittedName>
</protein>
<keyword evidence="1" id="KW-0732">Signal</keyword>
<comment type="caution">
    <text evidence="2">The sequence shown here is derived from an EMBL/GenBank/DDBJ whole genome shotgun (WGS) entry which is preliminary data.</text>
</comment>
<dbReference type="Proteomes" id="UP000746690">
    <property type="component" value="Unassembled WGS sequence"/>
</dbReference>
<gene>
    <name evidence="2" type="ORF">HHX25_18825</name>
</gene>
<keyword evidence="3" id="KW-1185">Reference proteome</keyword>
<dbReference type="EMBL" id="JABBHF010000013">
    <property type="protein sequence ID" value="NMH89568.1"/>
    <property type="molecule type" value="Genomic_DNA"/>
</dbReference>
<evidence type="ECO:0000313" key="3">
    <source>
        <dbReference type="Proteomes" id="UP000746690"/>
    </source>
</evidence>
<proteinExistence type="predicted"/>
<feature type="chain" id="PRO_5045539499" evidence="1">
    <location>
        <begin position="29"/>
        <end position="421"/>
    </location>
</feature>
<dbReference type="RefSeq" id="WP_169676659.1">
    <property type="nucleotide sequence ID" value="NZ_JABBHF010000013.1"/>
</dbReference>
<sequence>MNKKPRSSRLIVILTALSVILTLKQAHAQDNFNICYLCFGVGKVACSSCHGKTTQGVDDNGLPVFCSKCVCKYCDKEDIGTGTCPACDGKGYWKTKLAPRKQNGANQNMILDAIAMAGYALVIAEKGKTLKSYKENYYRANRRIRDYEERQKEKAKIATDNLPKYGLDDLKKYRRNLTTDYWDYLGSLKVSSGLRLTALFDAWHKKKKRIIKNKSVEILSDDVLLVTPNSKLSARVYLKSKAAISTTSFKDSVAFYGQPYYVVILSKFDKHKKEFEKKYFSSIPSKSVFHDYTRELSEHELSRLQKDDFENRYRNSSYHWIFSFANKNELEEGGIYKFEIYGGSKRPQDFRYNYILKNAMYQKLIFVQSLKAFNKTIKKFSHYNNSKNYIPSYIGSKNQTIDVQNVQSQYKVIKLLPYYKD</sequence>